<dbReference type="GeneID" id="106757570"/>
<keyword evidence="2" id="KW-0418">Kinase</keyword>
<proteinExistence type="predicted"/>
<reference evidence="1" key="1">
    <citation type="journal article" date="2014" name="Nat. Commun.">
        <title>Genome sequence of mungbean and insights into evolution within Vigna species.</title>
        <authorList>
            <person name="Kang Y.J."/>
            <person name="Kim S.K."/>
            <person name="Kim M.Y."/>
            <person name="Lestari P."/>
            <person name="Kim K.H."/>
            <person name="Ha B.K."/>
            <person name="Jun T.H."/>
            <person name="Hwang W.J."/>
            <person name="Lee T."/>
            <person name="Lee J."/>
            <person name="Shim S."/>
            <person name="Yoon M.Y."/>
            <person name="Jang Y.E."/>
            <person name="Han K.S."/>
            <person name="Taeprayoon P."/>
            <person name="Yoon N."/>
            <person name="Somta P."/>
            <person name="Tanya P."/>
            <person name="Kim K.S."/>
            <person name="Gwag J.G."/>
            <person name="Moon J.K."/>
            <person name="Lee Y.H."/>
            <person name="Park B.S."/>
            <person name="Bombarely A."/>
            <person name="Doyle J.J."/>
            <person name="Jackson S.A."/>
            <person name="Schafleitner R."/>
            <person name="Srinives P."/>
            <person name="Varshney R.K."/>
            <person name="Lee S.H."/>
        </authorList>
    </citation>
    <scope>NUCLEOTIDE SEQUENCE [LARGE SCALE GENOMIC DNA]</scope>
    <source>
        <strain evidence="1">cv. VC1973A</strain>
    </source>
</reference>
<dbReference type="AlphaFoldDB" id="A0A3Q0EWL1"/>
<evidence type="ECO:0000313" key="2">
    <source>
        <dbReference type="RefSeq" id="XP_022634824.1"/>
    </source>
</evidence>
<evidence type="ECO:0000313" key="1">
    <source>
        <dbReference type="Proteomes" id="UP000087766"/>
    </source>
</evidence>
<keyword evidence="2" id="KW-0808">Transferase</keyword>
<dbReference type="Gramene" id="Vradi03g01250.1">
    <property type="protein sequence ID" value="Vradi03g01250.1"/>
    <property type="gene ID" value="Vradi03g01250"/>
</dbReference>
<dbReference type="Gene3D" id="3.40.50.300">
    <property type="entry name" value="P-loop containing nucleotide triphosphate hydrolases"/>
    <property type="match status" value="2"/>
</dbReference>
<dbReference type="Proteomes" id="UP000087766">
    <property type="component" value="Chromosome 3"/>
</dbReference>
<dbReference type="SUPFAM" id="SSF52540">
    <property type="entry name" value="P-loop containing nucleoside triphosphate hydrolases"/>
    <property type="match status" value="1"/>
</dbReference>
<keyword evidence="1" id="KW-1185">Reference proteome</keyword>
<dbReference type="InterPro" id="IPR027417">
    <property type="entry name" value="P-loop_NTPase"/>
</dbReference>
<protein>
    <submittedName>
        <fullName evidence="2">ATP-dependent kinase YFH7 isoform X2</fullName>
    </submittedName>
</protein>
<sequence length="279" mass="31285">MEATFSSTTGRGYWNKVCADAEPLLLRVVENRDRNPSSLSIARSSKFVQLSLRRRKSSLFKVLSAEKDQIHVVEGSCVDELYDALVARLLPLVLLSSNPNHKLLVGLAGPPGAGKSTLAHEVARRINKIWLEKASSFDSKVQPPDIAIVFPMDGFHLYRSELDAMENPEEAHARRGAPWTFNPLRLLTCLKNLRIDGSVYVPSFDHGVGDPVEDDIFVNLQFIDIDIDKAMQRVLKRHISTGKPPDIAKQRIENNDRFNAELIMKSKKNADIVIKSVDF</sequence>
<gene>
    <name evidence="2" type="primary">LOC106757570</name>
</gene>
<reference evidence="2" key="2">
    <citation type="submission" date="2025-08" db="UniProtKB">
        <authorList>
            <consortium name="RefSeq"/>
        </authorList>
    </citation>
    <scope>IDENTIFICATION</scope>
    <source>
        <tissue evidence="2">Leaf</tissue>
    </source>
</reference>
<organism evidence="1 2">
    <name type="scientific">Vigna radiata var. radiata</name>
    <name type="common">Mung bean</name>
    <name type="synonym">Phaseolus aureus</name>
    <dbReference type="NCBI Taxonomy" id="3916"/>
    <lineage>
        <taxon>Eukaryota</taxon>
        <taxon>Viridiplantae</taxon>
        <taxon>Streptophyta</taxon>
        <taxon>Embryophyta</taxon>
        <taxon>Tracheophyta</taxon>
        <taxon>Spermatophyta</taxon>
        <taxon>Magnoliopsida</taxon>
        <taxon>eudicotyledons</taxon>
        <taxon>Gunneridae</taxon>
        <taxon>Pentapetalae</taxon>
        <taxon>rosids</taxon>
        <taxon>fabids</taxon>
        <taxon>Fabales</taxon>
        <taxon>Fabaceae</taxon>
        <taxon>Papilionoideae</taxon>
        <taxon>50 kb inversion clade</taxon>
        <taxon>NPAAA clade</taxon>
        <taxon>indigoferoid/millettioid clade</taxon>
        <taxon>Phaseoleae</taxon>
        <taxon>Vigna</taxon>
    </lineage>
</organism>
<dbReference type="PANTHER" id="PTHR10285">
    <property type="entry name" value="URIDINE KINASE"/>
    <property type="match status" value="1"/>
</dbReference>
<name>A0A3Q0EWL1_VIGRR</name>
<dbReference type="RefSeq" id="XP_022634824.1">
    <property type="nucleotide sequence ID" value="XM_022779103.1"/>
</dbReference>
<dbReference type="GO" id="GO:0016301">
    <property type="term" value="F:kinase activity"/>
    <property type="evidence" value="ECO:0007669"/>
    <property type="project" value="UniProtKB-KW"/>
</dbReference>
<dbReference type="SMR" id="A0A3Q0EWL1"/>
<accession>A0A3Q0EWL1</accession>